<dbReference type="STRING" id="1432141.A0A015IV87"/>
<dbReference type="PANTHER" id="PTHR46954:SF1">
    <property type="entry name" value="C2H2-TYPE DOMAIN-CONTAINING PROTEIN"/>
    <property type="match status" value="1"/>
</dbReference>
<feature type="compositionally biased region" description="Basic residues" evidence="3">
    <location>
        <begin position="427"/>
        <end position="437"/>
    </location>
</feature>
<comment type="caution">
    <text evidence="5">The sequence shown here is derived from an EMBL/GenBank/DDBJ whole genome shotgun (WGS) entry which is preliminary data.</text>
</comment>
<feature type="region of interest" description="Disordered" evidence="3">
    <location>
        <begin position="427"/>
        <end position="447"/>
    </location>
</feature>
<feature type="coiled-coil region" evidence="2">
    <location>
        <begin position="281"/>
        <end position="308"/>
    </location>
</feature>
<dbReference type="GO" id="GO:0008270">
    <property type="term" value="F:zinc ion binding"/>
    <property type="evidence" value="ECO:0007669"/>
    <property type="project" value="UniProtKB-KW"/>
</dbReference>
<evidence type="ECO:0000256" key="2">
    <source>
        <dbReference type="SAM" id="Coils"/>
    </source>
</evidence>
<feature type="domain" description="C2H2-type" evidence="4">
    <location>
        <begin position="403"/>
        <end position="431"/>
    </location>
</feature>
<keyword evidence="2" id="KW-0175">Coiled coil</keyword>
<protein>
    <recommendedName>
        <fullName evidence="4">C2H2-type domain-containing protein</fullName>
    </recommendedName>
</protein>
<evidence type="ECO:0000256" key="3">
    <source>
        <dbReference type="SAM" id="MobiDB-lite"/>
    </source>
</evidence>
<accession>A0A015IV87</accession>
<proteinExistence type="predicted"/>
<gene>
    <name evidence="5" type="ORF">RirG_200550</name>
</gene>
<evidence type="ECO:0000256" key="1">
    <source>
        <dbReference type="PROSITE-ProRule" id="PRU00042"/>
    </source>
</evidence>
<reference evidence="5 6" key="1">
    <citation type="submission" date="2014-02" db="EMBL/GenBank/DDBJ databases">
        <title>Single nucleus genome sequencing reveals high similarity among nuclei of an endomycorrhizal fungus.</title>
        <authorList>
            <person name="Lin K."/>
            <person name="Geurts R."/>
            <person name="Zhang Z."/>
            <person name="Limpens E."/>
            <person name="Saunders D.G."/>
            <person name="Mu D."/>
            <person name="Pang E."/>
            <person name="Cao H."/>
            <person name="Cha H."/>
            <person name="Lin T."/>
            <person name="Zhou Q."/>
            <person name="Shang Y."/>
            <person name="Li Y."/>
            <person name="Ivanov S."/>
            <person name="Sharma T."/>
            <person name="Velzen R.V."/>
            <person name="Ruijter N.D."/>
            <person name="Aanen D.K."/>
            <person name="Win J."/>
            <person name="Kamoun S."/>
            <person name="Bisseling T."/>
            <person name="Huang S."/>
        </authorList>
    </citation>
    <scope>NUCLEOTIDE SEQUENCE [LARGE SCALE GENOMIC DNA]</scope>
    <source>
        <strain evidence="6">DAOM197198w</strain>
    </source>
</reference>
<evidence type="ECO:0000259" key="4">
    <source>
        <dbReference type="PROSITE" id="PS50157"/>
    </source>
</evidence>
<dbReference type="InterPro" id="IPR013087">
    <property type="entry name" value="Znf_C2H2_type"/>
</dbReference>
<organism evidence="5 6">
    <name type="scientific">Rhizophagus irregularis (strain DAOM 197198w)</name>
    <name type="common">Glomus intraradices</name>
    <dbReference type="NCBI Taxonomy" id="1432141"/>
    <lineage>
        <taxon>Eukaryota</taxon>
        <taxon>Fungi</taxon>
        <taxon>Fungi incertae sedis</taxon>
        <taxon>Mucoromycota</taxon>
        <taxon>Glomeromycotina</taxon>
        <taxon>Glomeromycetes</taxon>
        <taxon>Glomerales</taxon>
        <taxon>Glomeraceae</taxon>
        <taxon>Rhizophagus</taxon>
    </lineage>
</organism>
<dbReference type="PROSITE" id="PS00028">
    <property type="entry name" value="ZINC_FINGER_C2H2_1"/>
    <property type="match status" value="1"/>
</dbReference>
<dbReference type="PROSITE" id="PS50157">
    <property type="entry name" value="ZINC_FINGER_C2H2_2"/>
    <property type="match status" value="1"/>
</dbReference>
<keyword evidence="1" id="KW-0862">Zinc</keyword>
<keyword evidence="1" id="KW-0863">Zinc-finger</keyword>
<dbReference type="EMBL" id="JEMT01027007">
    <property type="protein sequence ID" value="EXX58145.1"/>
    <property type="molecule type" value="Genomic_DNA"/>
</dbReference>
<dbReference type="PANTHER" id="PTHR46954">
    <property type="entry name" value="C2H2-TYPE DOMAIN-CONTAINING PROTEIN"/>
    <property type="match status" value="1"/>
</dbReference>
<dbReference type="HOGENOM" id="CLU_029278_2_0_1"/>
<name>A0A015IV87_RHIIW</name>
<keyword evidence="1" id="KW-0479">Metal-binding</keyword>
<dbReference type="AlphaFoldDB" id="A0A015IV87"/>
<dbReference type="Proteomes" id="UP000022910">
    <property type="component" value="Unassembled WGS sequence"/>
</dbReference>
<evidence type="ECO:0000313" key="6">
    <source>
        <dbReference type="Proteomes" id="UP000022910"/>
    </source>
</evidence>
<evidence type="ECO:0000313" key="5">
    <source>
        <dbReference type="EMBL" id="EXX58145.1"/>
    </source>
</evidence>
<keyword evidence="6" id="KW-1185">Reference proteome</keyword>
<sequence>MARTTLNNYLLPRQSNSIAARAHHHPAWVTVAGVSRTEIRDHPDGHYCLASVKSARQFATVFADKAVIISQDDKAKIGLGVPAVGQTFRTLQSVHEPVGVADYDFPLGSGQKLVPSVYLMMKPNESNDELRTGQLAIFVRRQWSLGTSSLSHMQDLKNLALNPKYSDVLKTNGEVRPIWVLLVNGGPDEDPRHLKNIKNYCQLFRKFDLDYLTVRTYAPGQSKYNPVERGMATLSGKLAGITLLVDHFESHLNTQGKRKDLIFGKSVDAQYVEELTNLFENLEFEGTVKEKEEERKQQKKKQENENDIPECFVPWSWIENHCNLCQYSLDIKRCTNASCCGPSRAKEATELLLLNNGFLPPITKAKDGHFTNPIHLLEYYDLLRIAGYDSHCPSLDQTTYSRLCCSVCNKYFPTLAYLTKHKKAMHPASRGRLKGKSKNNSNSLDDSSLLTSQQNEMCLREYMSDNE</sequence>
<feature type="compositionally biased region" description="Low complexity" evidence="3">
    <location>
        <begin position="438"/>
        <end position="447"/>
    </location>
</feature>